<dbReference type="AlphaFoldDB" id="A0A256G3P3"/>
<reference evidence="7 8" key="1">
    <citation type="submission" date="2017-07" db="EMBL/GenBank/DDBJ databases">
        <title>Phylogenetic study on the rhizospheric bacterium Ochrobactrum sp. A44.</title>
        <authorList>
            <person name="Krzyzanowska D.M."/>
            <person name="Ossowicki A."/>
            <person name="Rajewska M."/>
            <person name="Maciag T."/>
            <person name="Kaczynski Z."/>
            <person name="Czerwicka M."/>
            <person name="Jafra S."/>
        </authorList>
    </citation>
    <scope>NUCLEOTIDE SEQUENCE [LARGE SCALE GENOMIC DNA]</scope>
    <source>
        <strain evidence="7 8">DSM 7216</strain>
    </source>
</reference>
<organism evidence="7 8">
    <name type="scientific">Brucella thiophenivorans</name>
    <dbReference type="NCBI Taxonomy" id="571255"/>
    <lineage>
        <taxon>Bacteria</taxon>
        <taxon>Pseudomonadati</taxon>
        <taxon>Pseudomonadota</taxon>
        <taxon>Alphaproteobacteria</taxon>
        <taxon>Hyphomicrobiales</taxon>
        <taxon>Brucellaceae</taxon>
        <taxon>Brucella/Ochrobactrum group</taxon>
        <taxon>Brucella</taxon>
    </lineage>
</organism>
<evidence type="ECO:0000256" key="3">
    <source>
        <dbReference type="ARBA" id="ARBA00022576"/>
    </source>
</evidence>
<dbReference type="PANTHER" id="PTHR42684:SF1">
    <property type="entry name" value="BETA-ALANINE--PYRUVATE AMINOTRANSFERASE"/>
    <property type="match status" value="1"/>
</dbReference>
<protein>
    <submittedName>
        <fullName evidence="7">Beta-eliminating lyase family protein</fullName>
    </submittedName>
</protein>
<keyword evidence="8" id="KW-1185">Reference proteome</keyword>
<gene>
    <name evidence="7" type="ORF">CEV31_0542</name>
</gene>
<dbReference type="RefSeq" id="WP_094505339.1">
    <property type="nucleotide sequence ID" value="NZ_JBHEEK010000010.1"/>
</dbReference>
<dbReference type="GO" id="GO:0016829">
    <property type="term" value="F:lyase activity"/>
    <property type="evidence" value="ECO:0007669"/>
    <property type="project" value="UniProtKB-KW"/>
</dbReference>
<dbReference type="PROSITE" id="PS00600">
    <property type="entry name" value="AA_TRANSFER_CLASS_3"/>
    <property type="match status" value="1"/>
</dbReference>
<dbReference type="InterPro" id="IPR015424">
    <property type="entry name" value="PyrdxlP-dep_Trfase"/>
</dbReference>
<dbReference type="OrthoDB" id="9801834at2"/>
<dbReference type="GO" id="GO:0004015">
    <property type="term" value="F:adenosylmethionine-8-amino-7-oxononanoate transaminase activity"/>
    <property type="evidence" value="ECO:0007669"/>
    <property type="project" value="TreeGrafter"/>
</dbReference>
<dbReference type="GO" id="GO:0009102">
    <property type="term" value="P:biotin biosynthetic process"/>
    <property type="evidence" value="ECO:0007669"/>
    <property type="project" value="TreeGrafter"/>
</dbReference>
<evidence type="ECO:0000313" key="8">
    <source>
        <dbReference type="Proteomes" id="UP000215590"/>
    </source>
</evidence>
<dbReference type="Pfam" id="PF00202">
    <property type="entry name" value="Aminotran_3"/>
    <property type="match status" value="1"/>
</dbReference>
<keyword evidence="7" id="KW-0456">Lyase</keyword>
<dbReference type="EMBL" id="NNRJ01000010">
    <property type="protein sequence ID" value="OYR21703.1"/>
    <property type="molecule type" value="Genomic_DNA"/>
</dbReference>
<dbReference type="InterPro" id="IPR015421">
    <property type="entry name" value="PyrdxlP-dep_Trfase_major"/>
</dbReference>
<accession>A0A256G3P3</accession>
<sequence length="442" mass="47174">MLNNTNAPSLDNFWMPFTANRQFKAAPRLLASASGMYYTDVDGKQVLDGTAGLWCCNAGHGRKQITQAVERQISTMDFAPTFQMGHNIAFDFAEKLAAIAPGGPDAKLDRVFFTNSGSESVDTALKIAIAYQRAIGQGTRTLIIGREKGYHGVGFGGISVGGLVNNRRVFPQIPADHMRHTLDIGRNAFSKGLPAHGIELADDLERLVQLHGAEKIAAVIVEPMSGSAGVVLPPKGYLERIRATADKHGILVIYDEVITGFGRLGTPFAVDYFGVKPDLVTTAKGLTNGAIPMGAVFASRAVHDALMTGPENAIELFHGYTYSGHPVACAAGLATLEIYAEEGLLIRGAELAEHWQNALHSLKGAPNVIDIRNLGLVGAIELSSREGAVGARAYDVFTDCFKKGLLIRVTGDVIALSPPLIVEKEQIDTIVSMIGDALKRAA</sequence>
<dbReference type="CDD" id="cd00610">
    <property type="entry name" value="OAT_like"/>
    <property type="match status" value="1"/>
</dbReference>
<dbReference type="GO" id="GO:0030170">
    <property type="term" value="F:pyridoxal phosphate binding"/>
    <property type="evidence" value="ECO:0007669"/>
    <property type="project" value="InterPro"/>
</dbReference>
<keyword evidence="5 6" id="KW-0663">Pyridoxal phosphate</keyword>
<dbReference type="InterPro" id="IPR049704">
    <property type="entry name" value="Aminotrans_3_PPA_site"/>
</dbReference>
<evidence type="ECO:0000256" key="2">
    <source>
        <dbReference type="ARBA" id="ARBA00008954"/>
    </source>
</evidence>
<comment type="cofactor">
    <cofactor evidence="1">
        <name>pyridoxal 5'-phosphate</name>
        <dbReference type="ChEBI" id="CHEBI:597326"/>
    </cofactor>
</comment>
<dbReference type="FunFam" id="3.40.640.10:FF:000014">
    <property type="entry name" value="Adenosylmethionine-8-amino-7-oxononanoate aminotransferase, probable"/>
    <property type="match status" value="1"/>
</dbReference>
<comment type="caution">
    <text evidence="7">The sequence shown here is derived from an EMBL/GenBank/DDBJ whole genome shotgun (WGS) entry which is preliminary data.</text>
</comment>
<evidence type="ECO:0000256" key="1">
    <source>
        <dbReference type="ARBA" id="ARBA00001933"/>
    </source>
</evidence>
<dbReference type="Gene3D" id="3.40.640.10">
    <property type="entry name" value="Type I PLP-dependent aspartate aminotransferase-like (Major domain)"/>
    <property type="match status" value="1"/>
</dbReference>
<dbReference type="PANTHER" id="PTHR42684">
    <property type="entry name" value="ADENOSYLMETHIONINE-8-AMINO-7-OXONONANOATE AMINOTRANSFERASE"/>
    <property type="match status" value="1"/>
</dbReference>
<keyword evidence="4" id="KW-0808">Transferase</keyword>
<dbReference type="SUPFAM" id="SSF53383">
    <property type="entry name" value="PLP-dependent transferases"/>
    <property type="match status" value="1"/>
</dbReference>
<dbReference type="InterPro" id="IPR005814">
    <property type="entry name" value="Aminotrans_3"/>
</dbReference>
<dbReference type="InterPro" id="IPR015422">
    <property type="entry name" value="PyrdxlP-dep_Trfase_small"/>
</dbReference>
<proteinExistence type="inferred from homology"/>
<dbReference type="PIRSF" id="PIRSF000521">
    <property type="entry name" value="Transaminase_4ab_Lys_Orn"/>
    <property type="match status" value="1"/>
</dbReference>
<name>A0A256G3P3_9HYPH</name>
<evidence type="ECO:0000256" key="5">
    <source>
        <dbReference type="ARBA" id="ARBA00022898"/>
    </source>
</evidence>
<keyword evidence="3" id="KW-0032">Aminotransferase</keyword>
<comment type="similarity">
    <text evidence="2 6">Belongs to the class-III pyridoxal-phosphate-dependent aminotransferase family.</text>
</comment>
<evidence type="ECO:0000313" key="7">
    <source>
        <dbReference type="EMBL" id="OYR21703.1"/>
    </source>
</evidence>
<evidence type="ECO:0000256" key="6">
    <source>
        <dbReference type="RuleBase" id="RU003560"/>
    </source>
</evidence>
<dbReference type="Proteomes" id="UP000215590">
    <property type="component" value="Unassembled WGS sequence"/>
</dbReference>
<dbReference type="Gene3D" id="3.90.1150.10">
    <property type="entry name" value="Aspartate Aminotransferase, domain 1"/>
    <property type="match status" value="1"/>
</dbReference>
<evidence type="ECO:0000256" key="4">
    <source>
        <dbReference type="ARBA" id="ARBA00022679"/>
    </source>
</evidence>